<evidence type="ECO:0000259" key="5">
    <source>
        <dbReference type="Pfam" id="PF02662"/>
    </source>
</evidence>
<feature type="domain" description="F420-non-reducing hydrogenase iron-sulfur subunit D" evidence="5">
    <location>
        <begin position="9"/>
        <end position="131"/>
    </location>
</feature>
<evidence type="ECO:0000256" key="2">
    <source>
        <dbReference type="ARBA" id="ARBA00023002"/>
    </source>
</evidence>
<dbReference type="GO" id="GO:0016491">
    <property type="term" value="F:oxidoreductase activity"/>
    <property type="evidence" value="ECO:0007669"/>
    <property type="project" value="UniProtKB-KW"/>
</dbReference>
<evidence type="ECO:0000256" key="3">
    <source>
        <dbReference type="ARBA" id="ARBA00023004"/>
    </source>
</evidence>
<keyword evidence="1" id="KW-0479">Metal-binding</keyword>
<dbReference type="Proteomes" id="UP000469346">
    <property type="component" value="Unassembled WGS sequence"/>
</dbReference>
<dbReference type="InterPro" id="IPR003813">
    <property type="entry name" value="MvhD/FlpD"/>
</dbReference>
<dbReference type="GO" id="GO:0046872">
    <property type="term" value="F:metal ion binding"/>
    <property type="evidence" value="ECO:0007669"/>
    <property type="project" value="UniProtKB-KW"/>
</dbReference>
<comment type="caution">
    <text evidence="6">The sequence shown here is derived from an EMBL/GenBank/DDBJ whole genome shotgun (WGS) entry which is preliminary data.</text>
</comment>
<dbReference type="GO" id="GO:0051536">
    <property type="term" value="F:iron-sulfur cluster binding"/>
    <property type="evidence" value="ECO:0007669"/>
    <property type="project" value="UniProtKB-KW"/>
</dbReference>
<keyword evidence="7" id="KW-1185">Reference proteome</keyword>
<gene>
    <name evidence="6" type="ORF">G3N55_06155</name>
</gene>
<protein>
    <submittedName>
        <fullName evidence="6">Hydrogenase iron-sulfur subunit</fullName>
    </submittedName>
</protein>
<proteinExistence type="predicted"/>
<evidence type="ECO:0000256" key="4">
    <source>
        <dbReference type="ARBA" id="ARBA00023014"/>
    </source>
</evidence>
<keyword evidence="2" id="KW-0560">Oxidoreductase</keyword>
<name>A0A6N9TRN9_DISTH</name>
<sequence length="204" mass="22332">MKTEHQPRILGFLCNWCCYTAADSAGVGRYQYPPNLRVIRLMCTGRLDPSLPLEGLAAGADAVFVGGCHPGECHYQDGNFHALVSAALVHEVLARLGVARERFLIDWASAAEGPHFVQVITEFTERVRSLGRLGTAEGTDEETLRHRLAEAAEMARGRQVRIGLVHAAREMIQQREYSRDGIAALVQARCAKALAAWQPEGTAP</sequence>
<dbReference type="AlphaFoldDB" id="A0A6N9TRN9"/>
<organism evidence="6 7">
    <name type="scientific">Dissulfurirhabdus thermomarina</name>
    <dbReference type="NCBI Taxonomy" id="1765737"/>
    <lineage>
        <taxon>Bacteria</taxon>
        <taxon>Deltaproteobacteria</taxon>
        <taxon>Dissulfurirhabdaceae</taxon>
        <taxon>Dissulfurirhabdus</taxon>
    </lineage>
</organism>
<evidence type="ECO:0000313" key="6">
    <source>
        <dbReference type="EMBL" id="NDY42424.1"/>
    </source>
</evidence>
<evidence type="ECO:0000313" key="7">
    <source>
        <dbReference type="Proteomes" id="UP000469346"/>
    </source>
</evidence>
<accession>A0A6N9TRN9</accession>
<keyword evidence="3" id="KW-0408">Iron</keyword>
<dbReference type="Pfam" id="PF02662">
    <property type="entry name" value="FlpD"/>
    <property type="match status" value="1"/>
</dbReference>
<keyword evidence="4" id="KW-0411">Iron-sulfur</keyword>
<reference evidence="6 7" key="1">
    <citation type="submission" date="2020-02" db="EMBL/GenBank/DDBJ databases">
        <title>Comparative genomics of sulfur disproportionating microorganisms.</title>
        <authorList>
            <person name="Ward L.M."/>
            <person name="Bertran E."/>
            <person name="Johnston D.T."/>
        </authorList>
    </citation>
    <scope>NUCLEOTIDE SEQUENCE [LARGE SCALE GENOMIC DNA]</scope>
    <source>
        <strain evidence="6 7">DSM 100025</strain>
    </source>
</reference>
<dbReference type="EMBL" id="JAAGRR010000055">
    <property type="protein sequence ID" value="NDY42424.1"/>
    <property type="molecule type" value="Genomic_DNA"/>
</dbReference>
<evidence type="ECO:0000256" key="1">
    <source>
        <dbReference type="ARBA" id="ARBA00022723"/>
    </source>
</evidence>
<dbReference type="RefSeq" id="WP_163298563.1">
    <property type="nucleotide sequence ID" value="NZ_JAAGRR010000055.1"/>
</dbReference>